<sequence length="43" mass="5028">FLVADTGLGFDPSFAMELFDIEFDLDTDFIEKLLRTSFVQEFF</sequence>
<organism evidence="1 2">
    <name type="scientific">Gigaspora margarita</name>
    <dbReference type="NCBI Taxonomy" id="4874"/>
    <lineage>
        <taxon>Eukaryota</taxon>
        <taxon>Fungi</taxon>
        <taxon>Fungi incertae sedis</taxon>
        <taxon>Mucoromycota</taxon>
        <taxon>Glomeromycotina</taxon>
        <taxon>Glomeromycetes</taxon>
        <taxon>Diversisporales</taxon>
        <taxon>Gigasporaceae</taxon>
        <taxon>Gigaspora</taxon>
    </lineage>
</organism>
<gene>
    <name evidence="1" type="ORF">GMARGA_LOCUS43158</name>
</gene>
<feature type="non-terminal residue" evidence="1">
    <location>
        <position position="43"/>
    </location>
</feature>
<dbReference type="EMBL" id="CAJVQB010136365">
    <property type="protein sequence ID" value="CAG8854337.1"/>
    <property type="molecule type" value="Genomic_DNA"/>
</dbReference>
<keyword evidence="2" id="KW-1185">Reference proteome</keyword>
<reference evidence="1 2" key="1">
    <citation type="submission" date="2021-06" db="EMBL/GenBank/DDBJ databases">
        <authorList>
            <person name="Kallberg Y."/>
            <person name="Tangrot J."/>
            <person name="Rosling A."/>
        </authorList>
    </citation>
    <scope>NUCLEOTIDE SEQUENCE [LARGE SCALE GENOMIC DNA]</scope>
    <source>
        <strain evidence="1 2">120-4 pot B 10/14</strain>
    </source>
</reference>
<protein>
    <submittedName>
        <fullName evidence="1">22940_t:CDS:1</fullName>
    </submittedName>
</protein>
<feature type="non-terminal residue" evidence="1">
    <location>
        <position position="1"/>
    </location>
</feature>
<dbReference type="Proteomes" id="UP000789901">
    <property type="component" value="Unassembled WGS sequence"/>
</dbReference>
<evidence type="ECO:0000313" key="2">
    <source>
        <dbReference type="Proteomes" id="UP000789901"/>
    </source>
</evidence>
<proteinExistence type="predicted"/>
<name>A0ABN7XH96_GIGMA</name>
<accession>A0ABN7XH96</accession>
<comment type="caution">
    <text evidence="1">The sequence shown here is derived from an EMBL/GenBank/DDBJ whole genome shotgun (WGS) entry which is preliminary data.</text>
</comment>
<evidence type="ECO:0000313" key="1">
    <source>
        <dbReference type="EMBL" id="CAG8854337.1"/>
    </source>
</evidence>